<dbReference type="PANTHER" id="PTHR42944">
    <property type="entry name" value="ADENINE DNA GLYCOSYLASE"/>
    <property type="match status" value="1"/>
</dbReference>
<keyword evidence="9 13" id="KW-0408">Iron</keyword>
<proteinExistence type="inferred from homology"/>
<dbReference type="EC" id="3.2.2.31" evidence="3 13"/>
<organism evidence="15 16">
    <name type="scientific">Chromobacterium violaceum</name>
    <dbReference type="NCBI Taxonomy" id="536"/>
    <lineage>
        <taxon>Bacteria</taxon>
        <taxon>Pseudomonadati</taxon>
        <taxon>Pseudomonadota</taxon>
        <taxon>Betaproteobacteria</taxon>
        <taxon>Neisseriales</taxon>
        <taxon>Chromobacteriaceae</taxon>
        <taxon>Chromobacterium</taxon>
    </lineage>
</organism>
<keyword evidence="10" id="KW-0411">Iron-sulfur</keyword>
<dbReference type="InterPro" id="IPR015797">
    <property type="entry name" value="NUDIX_hydrolase-like_dom_sf"/>
</dbReference>
<evidence type="ECO:0000256" key="2">
    <source>
        <dbReference type="ARBA" id="ARBA00008343"/>
    </source>
</evidence>
<evidence type="ECO:0000256" key="13">
    <source>
        <dbReference type="RuleBase" id="RU365096"/>
    </source>
</evidence>
<dbReference type="GO" id="GO:0035485">
    <property type="term" value="F:adenine/guanine mispair binding"/>
    <property type="evidence" value="ECO:0007669"/>
    <property type="project" value="TreeGrafter"/>
</dbReference>
<dbReference type="SUPFAM" id="SSF55811">
    <property type="entry name" value="Nudix"/>
    <property type="match status" value="1"/>
</dbReference>
<dbReference type="GO" id="GO:0051539">
    <property type="term" value="F:4 iron, 4 sulfur cluster binding"/>
    <property type="evidence" value="ECO:0007669"/>
    <property type="project" value="UniProtKB-UniRule"/>
</dbReference>
<evidence type="ECO:0000313" key="16">
    <source>
        <dbReference type="Proteomes" id="UP000275777"/>
    </source>
</evidence>
<keyword evidence="12 13" id="KW-0326">Glycosidase</keyword>
<dbReference type="Proteomes" id="UP000275777">
    <property type="component" value="Chromosome"/>
</dbReference>
<dbReference type="InterPro" id="IPR011257">
    <property type="entry name" value="DNA_glycosylase"/>
</dbReference>
<keyword evidence="5" id="KW-0004">4Fe-4S</keyword>
<dbReference type="InterPro" id="IPR023170">
    <property type="entry name" value="HhH_base_excis_C"/>
</dbReference>
<dbReference type="Pfam" id="PF14815">
    <property type="entry name" value="NUDIX_4"/>
    <property type="match status" value="1"/>
</dbReference>
<evidence type="ECO:0000256" key="5">
    <source>
        <dbReference type="ARBA" id="ARBA00022485"/>
    </source>
</evidence>
<evidence type="ECO:0000256" key="4">
    <source>
        <dbReference type="ARBA" id="ARBA00022023"/>
    </source>
</evidence>
<dbReference type="GO" id="GO:0034039">
    <property type="term" value="F:8-oxo-7,8-dihydroguanine DNA N-glycosylase activity"/>
    <property type="evidence" value="ECO:0007669"/>
    <property type="project" value="TreeGrafter"/>
</dbReference>
<keyword evidence="6" id="KW-0479">Metal-binding</keyword>
<evidence type="ECO:0000256" key="10">
    <source>
        <dbReference type="ARBA" id="ARBA00023014"/>
    </source>
</evidence>
<dbReference type="PANTHER" id="PTHR42944:SF1">
    <property type="entry name" value="ADENINE DNA GLYCOSYLASE"/>
    <property type="match status" value="1"/>
</dbReference>
<protein>
    <recommendedName>
        <fullName evidence="4 13">Adenine DNA glycosylase</fullName>
        <ecNumber evidence="3 13">3.2.2.31</ecNumber>
    </recommendedName>
</protein>
<gene>
    <name evidence="15" type="primary">mutY_1</name>
    <name evidence="15" type="ORF">NCTC9695_05420</name>
</gene>
<feature type="domain" description="Adenine DNA glycosylase C-terminal" evidence="14">
    <location>
        <begin position="73"/>
        <end position="180"/>
    </location>
</feature>
<dbReference type="Gene3D" id="3.90.79.10">
    <property type="entry name" value="Nucleoside Triphosphate Pyrophosphohydrolase"/>
    <property type="match status" value="1"/>
</dbReference>
<evidence type="ECO:0000256" key="12">
    <source>
        <dbReference type="ARBA" id="ARBA00023295"/>
    </source>
</evidence>
<name>A0A3S4HQF1_CHRVL</name>
<comment type="cofactor">
    <cofactor evidence="13">
        <name>[4Fe-4S] cluster</name>
        <dbReference type="ChEBI" id="CHEBI:49883"/>
    </cofactor>
    <text evidence="13">Binds 1 [4Fe-4S] cluster.</text>
</comment>
<dbReference type="Gene3D" id="1.10.1670.10">
    <property type="entry name" value="Helix-hairpin-Helix base-excision DNA repair enzymes (C-terminal)"/>
    <property type="match status" value="1"/>
</dbReference>
<accession>A0A3S4HQF1</accession>
<sequence>MWALAEEILPAAAADIGPYVQGLMDLGATVCSRGKPACTACPMVDGCVAAREGRTGELPTPRPKKAVPIRHTAMLLARHENKVWLERRPPTGIWGGLLSLPEFATTLEMEDWLSGRGDGDMLPAWPELEHVFTHFRLIITPQPVRIDRLHAAGAAEADGQWLDIDQAVDAGVPAPVRRLLLRLASD</sequence>
<comment type="function">
    <text evidence="13">Adenine glycosylase active on G-A mispairs.</text>
</comment>
<dbReference type="GO" id="GO:0000701">
    <property type="term" value="F:purine-specific mismatch base pair DNA N-glycosylase activity"/>
    <property type="evidence" value="ECO:0007669"/>
    <property type="project" value="UniProtKB-EC"/>
</dbReference>
<comment type="similarity">
    <text evidence="2 13">Belongs to the Nth/MutY family.</text>
</comment>
<dbReference type="GO" id="GO:0032357">
    <property type="term" value="F:oxidized purine DNA binding"/>
    <property type="evidence" value="ECO:0007669"/>
    <property type="project" value="TreeGrafter"/>
</dbReference>
<dbReference type="AlphaFoldDB" id="A0A3S4HQF1"/>
<evidence type="ECO:0000256" key="9">
    <source>
        <dbReference type="ARBA" id="ARBA00023004"/>
    </source>
</evidence>
<dbReference type="PROSITE" id="PS00764">
    <property type="entry name" value="ENDONUCLEASE_III_1"/>
    <property type="match status" value="1"/>
</dbReference>
<dbReference type="SUPFAM" id="SSF48150">
    <property type="entry name" value="DNA-glycosylase"/>
    <property type="match status" value="1"/>
</dbReference>
<dbReference type="GO" id="GO:0006284">
    <property type="term" value="P:base-excision repair"/>
    <property type="evidence" value="ECO:0007669"/>
    <property type="project" value="UniProtKB-UniRule"/>
</dbReference>
<evidence type="ECO:0000256" key="11">
    <source>
        <dbReference type="ARBA" id="ARBA00023204"/>
    </source>
</evidence>
<keyword evidence="7 13" id="KW-0227">DNA damage</keyword>
<dbReference type="InterPro" id="IPR004035">
    <property type="entry name" value="Endouclease-III_FeS-bd_BS"/>
</dbReference>
<evidence type="ECO:0000259" key="14">
    <source>
        <dbReference type="Pfam" id="PF14815"/>
    </source>
</evidence>
<evidence type="ECO:0000256" key="8">
    <source>
        <dbReference type="ARBA" id="ARBA00022801"/>
    </source>
</evidence>
<dbReference type="GO" id="GO:0046872">
    <property type="term" value="F:metal ion binding"/>
    <property type="evidence" value="ECO:0007669"/>
    <property type="project" value="UniProtKB-UniRule"/>
</dbReference>
<evidence type="ECO:0000256" key="6">
    <source>
        <dbReference type="ARBA" id="ARBA00022723"/>
    </source>
</evidence>
<reference evidence="15 16" key="1">
    <citation type="submission" date="2018-12" db="EMBL/GenBank/DDBJ databases">
        <authorList>
            <consortium name="Pathogen Informatics"/>
        </authorList>
    </citation>
    <scope>NUCLEOTIDE SEQUENCE [LARGE SCALE GENOMIC DNA]</scope>
    <source>
        <strain evidence="15 16">NCTC9695</strain>
    </source>
</reference>
<evidence type="ECO:0000256" key="7">
    <source>
        <dbReference type="ARBA" id="ARBA00022763"/>
    </source>
</evidence>
<dbReference type="GO" id="GO:0006298">
    <property type="term" value="P:mismatch repair"/>
    <property type="evidence" value="ECO:0007669"/>
    <property type="project" value="TreeGrafter"/>
</dbReference>
<evidence type="ECO:0000256" key="1">
    <source>
        <dbReference type="ARBA" id="ARBA00000843"/>
    </source>
</evidence>
<comment type="catalytic activity">
    <reaction evidence="1 13">
        <text>Hydrolyzes free adenine bases from 7,8-dihydro-8-oxoguanine:adenine mismatched double-stranded DNA, leaving an apurinic site.</text>
        <dbReference type="EC" id="3.2.2.31"/>
    </reaction>
</comment>
<dbReference type="CDD" id="cd03431">
    <property type="entry name" value="NUDIX_DNA_Glycosylase_C-MutY"/>
    <property type="match status" value="1"/>
</dbReference>
<dbReference type="InterPro" id="IPR029119">
    <property type="entry name" value="MutY_C"/>
</dbReference>
<keyword evidence="8 15" id="KW-0378">Hydrolase</keyword>
<dbReference type="EMBL" id="LR134182">
    <property type="protein sequence ID" value="VEB44916.1"/>
    <property type="molecule type" value="Genomic_DNA"/>
</dbReference>
<keyword evidence="11" id="KW-0234">DNA repair</keyword>
<evidence type="ECO:0000256" key="3">
    <source>
        <dbReference type="ARBA" id="ARBA00012045"/>
    </source>
</evidence>
<evidence type="ECO:0000313" key="15">
    <source>
        <dbReference type="EMBL" id="VEB44916.1"/>
    </source>
</evidence>
<dbReference type="InterPro" id="IPR044298">
    <property type="entry name" value="MIG/MutY"/>
</dbReference>